<dbReference type="Gene3D" id="3.30.390.30">
    <property type="match status" value="1"/>
</dbReference>
<dbReference type="PROSITE" id="PS00076">
    <property type="entry name" value="PYRIDINE_REDOX_1"/>
    <property type="match status" value="1"/>
</dbReference>
<evidence type="ECO:0000256" key="12">
    <source>
        <dbReference type="RuleBase" id="RU365016"/>
    </source>
</evidence>
<dbReference type="NCBIfam" id="TIGR01421">
    <property type="entry name" value="gluta_reduc_1"/>
    <property type="match status" value="1"/>
</dbReference>
<dbReference type="EC" id="1.8.1.7" evidence="12"/>
<dbReference type="InterPro" id="IPR004099">
    <property type="entry name" value="Pyr_nucl-diS_OxRdtase_dimer"/>
</dbReference>
<sequence length="543" mass="58009">MRSALLAVVLSVMRATAGAFRVAVLPSSSARRSSLALGPHGSSGRSATAVLWVLQRGRYGSSRMRLVAQADGETSFDYLVIGAGSGGIASARRAAGYGAKVAVVERAALGGTCVNVGCVPKKVMFNAASINEMLHEANHHGFTVSSSFDWSTIKTYRDNYIKRLNGIYFRNIENSGVKLIEGLATFTGPNSVRVGDRKYSAKNILIAVGGRPTMPDIPGAEHAINSDGFFQLEEMPKKVAVVGAGYIAVEMAGIFNALGSDTTLFVRGETALRKFDEMLRTHLDAEMRRQGMEIVNYSSPKSISKGADGKLTLETEGGMKYGPFDTILMATGRKPVTDLLNLDAAGVAKDSKGYIPVDEYSATNVPGVYAVGDVIGNVELTPTAIAAGRRLADRLFNGMPGARAYYDNVPTVIFSHPPIGTVGLSEEEAKAKYGDNNVKTYRSTFVNLYYGPFQIPPEEKPKSIVKLICEGQNERVVGLHVIGMGSDELLQGFGVAIKMGCTKADLDDCIAIHPTAAEEVVTLPTWGMSNAHVRKLKGTPQLA</sequence>
<keyword evidence="6" id="KW-1015">Disulfide bond</keyword>
<feature type="binding site" evidence="9">
    <location>
        <position position="373"/>
    </location>
    <ligand>
        <name>FAD</name>
        <dbReference type="ChEBI" id="CHEBI:57692"/>
    </ligand>
</feature>
<keyword evidence="7 11" id="KW-0676">Redox-active center</keyword>
<feature type="binding site" evidence="9">
    <location>
        <position position="332"/>
    </location>
    <ligand>
        <name>NAD(+)</name>
        <dbReference type="ChEBI" id="CHEBI:57540"/>
    </ligand>
</feature>
<evidence type="ECO:0000313" key="16">
    <source>
        <dbReference type="EMBL" id="CEM05884.1"/>
    </source>
</evidence>
<comment type="cofactor">
    <cofactor evidence="9">
        <name>FAD</name>
        <dbReference type="ChEBI" id="CHEBI:57692"/>
    </cofactor>
    <text evidence="9">Binds 1 FAD per subunit.</text>
</comment>
<dbReference type="PRINTS" id="PR00368">
    <property type="entry name" value="FADPNR"/>
</dbReference>
<gene>
    <name evidence="16" type="ORF">Vbra_5559</name>
</gene>
<organism evidence="16 17">
    <name type="scientific">Vitrella brassicaformis (strain CCMP3155)</name>
    <dbReference type="NCBI Taxonomy" id="1169540"/>
    <lineage>
        <taxon>Eukaryota</taxon>
        <taxon>Sar</taxon>
        <taxon>Alveolata</taxon>
        <taxon>Colpodellida</taxon>
        <taxon>Vitrellaceae</taxon>
        <taxon>Vitrella</taxon>
    </lineage>
</organism>
<dbReference type="GO" id="GO:0004362">
    <property type="term" value="F:glutathione-disulfide reductase (NADPH) activity"/>
    <property type="evidence" value="ECO:0007669"/>
    <property type="project" value="UniProtKB-EC"/>
</dbReference>
<evidence type="ECO:0000256" key="6">
    <source>
        <dbReference type="ARBA" id="ARBA00023157"/>
    </source>
</evidence>
<dbReference type="InterPro" id="IPR012999">
    <property type="entry name" value="Pyr_OxRdtase_I_AS"/>
</dbReference>
<evidence type="ECO:0000256" key="5">
    <source>
        <dbReference type="ARBA" id="ARBA00023002"/>
    </source>
</evidence>
<comment type="function">
    <text evidence="12">Catalyzes the reduction of glutathione disulfide (GSSG) to reduced glutathione (GSH). Constitutes the major mechanism to maintain a high GSH:GSSG ratio in the cytosol.</text>
</comment>
<dbReference type="GO" id="GO:0050660">
    <property type="term" value="F:flavin adenine dinucleotide binding"/>
    <property type="evidence" value="ECO:0007669"/>
    <property type="project" value="InterPro"/>
</dbReference>
<dbReference type="VEuPathDB" id="CryptoDB:Vbra_5559"/>
<keyword evidence="9" id="KW-0520">NAD</keyword>
<evidence type="ECO:0000256" key="7">
    <source>
        <dbReference type="ARBA" id="ARBA00023284"/>
    </source>
</evidence>
<feature type="active site" description="Proton acceptor" evidence="8">
    <location>
        <position position="513"/>
    </location>
</feature>
<comment type="subcellular location">
    <subcellularLocation>
        <location evidence="12">Cytoplasm</location>
    </subcellularLocation>
</comment>
<feature type="signal peptide" evidence="13">
    <location>
        <begin position="1"/>
        <end position="19"/>
    </location>
</feature>
<dbReference type="PANTHER" id="PTHR42737">
    <property type="entry name" value="GLUTATHIONE REDUCTASE"/>
    <property type="match status" value="1"/>
</dbReference>
<proteinExistence type="inferred from homology"/>
<keyword evidence="5 11" id="KW-0560">Oxidoreductase</keyword>
<feature type="chain" id="PRO_5005187977" description="Glutathione reductase" evidence="13">
    <location>
        <begin position="20"/>
        <end position="543"/>
    </location>
</feature>
<dbReference type="InterPro" id="IPR036188">
    <property type="entry name" value="FAD/NAD-bd_sf"/>
</dbReference>
<feature type="binding site" evidence="9">
    <location>
        <position position="122"/>
    </location>
    <ligand>
        <name>FAD</name>
        <dbReference type="ChEBI" id="CHEBI:57692"/>
    </ligand>
</feature>
<dbReference type="SUPFAM" id="SSF51905">
    <property type="entry name" value="FAD/NAD(P)-binding domain"/>
    <property type="match status" value="1"/>
</dbReference>
<dbReference type="InterPro" id="IPR001100">
    <property type="entry name" value="Pyr_nuc-diS_OxRdtase"/>
</dbReference>
<evidence type="ECO:0000256" key="8">
    <source>
        <dbReference type="PIRSR" id="PIRSR000350-2"/>
    </source>
</evidence>
<feature type="domain" description="FAD/NAD(P)-binding" evidence="15">
    <location>
        <begin position="76"/>
        <end position="388"/>
    </location>
</feature>
<evidence type="ECO:0000259" key="15">
    <source>
        <dbReference type="Pfam" id="PF07992"/>
    </source>
</evidence>
<keyword evidence="13" id="KW-0732">Signal</keyword>
<keyword evidence="3 11" id="KW-0285">Flavoprotein</keyword>
<evidence type="ECO:0000256" key="2">
    <source>
        <dbReference type="ARBA" id="ARBA00011738"/>
    </source>
</evidence>
<dbReference type="Proteomes" id="UP000041254">
    <property type="component" value="Unassembled WGS sequence"/>
</dbReference>
<comment type="subunit">
    <text evidence="2">Homodimer.</text>
</comment>
<dbReference type="EMBL" id="CDMY01000366">
    <property type="protein sequence ID" value="CEM05884.1"/>
    <property type="molecule type" value="Genomic_DNA"/>
</dbReference>
<evidence type="ECO:0000313" key="17">
    <source>
        <dbReference type="Proteomes" id="UP000041254"/>
    </source>
</evidence>
<dbReference type="SUPFAM" id="SSF55424">
    <property type="entry name" value="FAD/NAD-linked reductases, dimerisation (C-terminal) domain"/>
    <property type="match status" value="1"/>
</dbReference>
<dbReference type="GO" id="GO:0005739">
    <property type="term" value="C:mitochondrion"/>
    <property type="evidence" value="ECO:0007669"/>
    <property type="project" value="TreeGrafter"/>
</dbReference>
<dbReference type="GO" id="GO:0006749">
    <property type="term" value="P:glutathione metabolic process"/>
    <property type="evidence" value="ECO:0007669"/>
    <property type="project" value="InterPro"/>
</dbReference>
<dbReference type="PIRSF" id="PIRSF000350">
    <property type="entry name" value="Mercury_reductase_MerA"/>
    <property type="match status" value="1"/>
</dbReference>
<evidence type="ECO:0000256" key="9">
    <source>
        <dbReference type="PIRSR" id="PIRSR000350-3"/>
    </source>
</evidence>
<dbReference type="InterPro" id="IPR023753">
    <property type="entry name" value="FAD/NAD-binding_dom"/>
</dbReference>
<dbReference type="OMA" id="MSKHYDY"/>
<dbReference type="OrthoDB" id="5956163at2759"/>
<feature type="disulfide bond" description="Redox-active" evidence="10">
    <location>
        <begin position="113"/>
        <end position="118"/>
    </location>
</feature>
<keyword evidence="12" id="KW-0521">NADP</keyword>
<keyword evidence="17" id="KW-1185">Reference proteome</keyword>
<reference evidence="16 17" key="1">
    <citation type="submission" date="2014-11" db="EMBL/GenBank/DDBJ databases">
        <authorList>
            <person name="Zhu J."/>
            <person name="Qi W."/>
            <person name="Song R."/>
        </authorList>
    </citation>
    <scope>NUCLEOTIDE SEQUENCE [LARGE SCALE GENOMIC DNA]</scope>
</reference>
<dbReference type="GO" id="GO:0050661">
    <property type="term" value="F:NADP binding"/>
    <property type="evidence" value="ECO:0007669"/>
    <property type="project" value="InterPro"/>
</dbReference>
<evidence type="ECO:0000256" key="13">
    <source>
        <dbReference type="SAM" id="SignalP"/>
    </source>
</evidence>
<comment type="similarity">
    <text evidence="1 11">Belongs to the class-I pyridine nucleotide-disulfide oxidoreductase family.</text>
</comment>
<protein>
    <recommendedName>
        <fullName evidence="12">Glutathione reductase</fullName>
        <ecNumber evidence="12">1.8.1.7</ecNumber>
    </recommendedName>
</protein>
<dbReference type="PhylomeDB" id="A0A0G4F1Z7"/>
<name>A0A0G4F1Z7_VITBC</name>
<evidence type="ECO:0000256" key="11">
    <source>
        <dbReference type="RuleBase" id="RU003691"/>
    </source>
</evidence>
<dbReference type="FunFam" id="3.30.390.30:FF:000003">
    <property type="entry name" value="Glutathione reductase"/>
    <property type="match status" value="1"/>
</dbReference>
<evidence type="ECO:0000259" key="14">
    <source>
        <dbReference type="Pfam" id="PF02852"/>
    </source>
</evidence>
<evidence type="ECO:0000256" key="4">
    <source>
        <dbReference type="ARBA" id="ARBA00022827"/>
    </source>
</evidence>
<accession>A0A0G4F1Z7</accession>
<dbReference type="InParanoid" id="A0A0G4F1Z7"/>
<dbReference type="GO" id="GO:0005829">
    <property type="term" value="C:cytosol"/>
    <property type="evidence" value="ECO:0007669"/>
    <property type="project" value="TreeGrafter"/>
</dbReference>
<evidence type="ECO:0000256" key="3">
    <source>
        <dbReference type="ARBA" id="ARBA00022630"/>
    </source>
</evidence>
<dbReference type="GO" id="GO:0045454">
    <property type="term" value="P:cell redox homeostasis"/>
    <property type="evidence" value="ECO:0007669"/>
    <property type="project" value="InterPro"/>
</dbReference>
<keyword evidence="9" id="KW-0547">Nucleotide-binding</keyword>
<dbReference type="Gene3D" id="3.50.50.60">
    <property type="entry name" value="FAD/NAD(P)-binding domain"/>
    <property type="match status" value="2"/>
</dbReference>
<feature type="domain" description="Pyridine nucleotide-disulphide oxidoreductase dimerisation" evidence="14">
    <location>
        <begin position="409"/>
        <end position="522"/>
    </location>
</feature>
<dbReference type="AlphaFoldDB" id="A0A0G4F1Z7"/>
<dbReference type="PRINTS" id="PR00411">
    <property type="entry name" value="PNDRDTASEI"/>
</dbReference>
<dbReference type="InterPro" id="IPR006322">
    <property type="entry name" value="Glutathione_Rdtase_euk/bac"/>
</dbReference>
<dbReference type="Pfam" id="PF02852">
    <property type="entry name" value="Pyr_redox_dim"/>
    <property type="match status" value="1"/>
</dbReference>
<evidence type="ECO:0000256" key="1">
    <source>
        <dbReference type="ARBA" id="ARBA00007532"/>
    </source>
</evidence>
<dbReference type="NCBIfam" id="NF004776">
    <property type="entry name" value="PRK06116.1"/>
    <property type="match status" value="1"/>
</dbReference>
<dbReference type="InterPro" id="IPR016156">
    <property type="entry name" value="FAD/NAD-linked_Rdtase_dimer_sf"/>
</dbReference>
<keyword evidence="12" id="KW-0963">Cytoplasm</keyword>
<dbReference type="PANTHER" id="PTHR42737:SF2">
    <property type="entry name" value="GLUTATHIONE REDUCTASE"/>
    <property type="match status" value="1"/>
</dbReference>
<dbReference type="FunFam" id="3.50.50.60:FF:000235">
    <property type="entry name" value="Glutathione reductase"/>
    <property type="match status" value="1"/>
</dbReference>
<dbReference type="Pfam" id="PF07992">
    <property type="entry name" value="Pyr_redox_2"/>
    <property type="match status" value="1"/>
</dbReference>
<feature type="binding site" evidence="9">
    <location>
        <begin position="243"/>
        <end position="250"/>
    </location>
    <ligand>
        <name>NAD(+)</name>
        <dbReference type="ChEBI" id="CHEBI:57540"/>
    </ligand>
</feature>
<comment type="catalytic activity">
    <reaction evidence="12">
        <text>2 glutathione + NADP(+) = glutathione disulfide + NADPH + H(+)</text>
        <dbReference type="Rhea" id="RHEA:11740"/>
        <dbReference type="ChEBI" id="CHEBI:15378"/>
        <dbReference type="ChEBI" id="CHEBI:57783"/>
        <dbReference type="ChEBI" id="CHEBI:57925"/>
        <dbReference type="ChEBI" id="CHEBI:58297"/>
        <dbReference type="ChEBI" id="CHEBI:58349"/>
        <dbReference type="EC" id="1.8.1.7"/>
    </reaction>
</comment>
<dbReference type="InterPro" id="IPR046952">
    <property type="entry name" value="GSHR/TRXR-like"/>
</dbReference>
<dbReference type="GO" id="GO:0034599">
    <property type="term" value="P:cellular response to oxidative stress"/>
    <property type="evidence" value="ECO:0007669"/>
    <property type="project" value="TreeGrafter"/>
</dbReference>
<keyword evidence="4 9" id="KW-0274">FAD</keyword>
<evidence type="ECO:0000256" key="10">
    <source>
        <dbReference type="PIRSR" id="PIRSR000350-4"/>
    </source>
</evidence>
<dbReference type="STRING" id="1169540.A0A0G4F1Z7"/>